<dbReference type="OrthoDB" id="9069044at2"/>
<dbReference type="RefSeq" id="WP_093329354.1">
    <property type="nucleotide sequence ID" value="NZ_AP027363.1"/>
</dbReference>
<protein>
    <submittedName>
        <fullName evidence="1">Uncharacterized protein</fullName>
    </submittedName>
</protein>
<organism evidence="1 2">
    <name type="scientific">Thalassotalea agarivorans</name>
    <name type="common">Thalassomonas agarivorans</name>
    <dbReference type="NCBI Taxonomy" id="349064"/>
    <lineage>
        <taxon>Bacteria</taxon>
        <taxon>Pseudomonadati</taxon>
        <taxon>Pseudomonadota</taxon>
        <taxon>Gammaproteobacteria</taxon>
        <taxon>Alteromonadales</taxon>
        <taxon>Colwelliaceae</taxon>
        <taxon>Thalassotalea</taxon>
    </lineage>
</organism>
<dbReference type="STRING" id="349064.SAMN05660429_01768"/>
<evidence type="ECO:0000313" key="1">
    <source>
        <dbReference type="EMBL" id="SET41303.1"/>
    </source>
</evidence>
<evidence type="ECO:0000313" key="2">
    <source>
        <dbReference type="Proteomes" id="UP000199308"/>
    </source>
</evidence>
<sequence>MKQNLKQSIKTWYQTNIVRFFRFVLARKTTTQKQSKRLKHIDAQGKVSSVQDDAVVTVIVDATVYEDSTLALIDNIKHQTTVASTIWVICQSNEDKAFYDLSNEVDVAFVVNADFAQWQKVALSGLARTDLVLWLDHFMLPQKGWLSATINQLNKKTAIFGASGVIAQQDEHQIVGWDGIKTANFEAVDYVRHATLLPTKTASAFLASVTASDKEQYSPDVLLGVFAQQINIDVLATPFVHSAATDVEHSLYHSRLQFNQTYRQRELRSIADKTSADWPRIKTLLPASKERRSFREELYFFTDKLLNHENFSVIRVGDGEMKIVKGETIKTSRFFYNPGDEKHERNRIILNKSLTFDNPNYFVGVPGRCCVGDDYCDAIIEAAGIPQAQLTWASVFINANYKPFMEVTLKALQGRILNMICFEKARLEHLPFPIKKDFRVGMNAWADDYDKTIAEMADYIETNQVENEVFIFCSGALSNMLICTLTERFPNNTYLDVGSVFDVYFSLGKTRRYLKGNSKQIEHSCVW</sequence>
<reference evidence="1 2" key="1">
    <citation type="submission" date="2016-10" db="EMBL/GenBank/DDBJ databases">
        <authorList>
            <person name="de Groot N.N."/>
        </authorList>
    </citation>
    <scope>NUCLEOTIDE SEQUENCE [LARGE SCALE GENOMIC DNA]</scope>
    <source>
        <strain evidence="1 2">DSM 19706</strain>
    </source>
</reference>
<name>A0A1I0E9C0_THASX</name>
<dbReference type="Proteomes" id="UP000199308">
    <property type="component" value="Unassembled WGS sequence"/>
</dbReference>
<keyword evidence="2" id="KW-1185">Reference proteome</keyword>
<accession>A0A1I0E9C0</accession>
<dbReference type="EMBL" id="FOHK01000007">
    <property type="protein sequence ID" value="SET41303.1"/>
    <property type="molecule type" value="Genomic_DNA"/>
</dbReference>
<dbReference type="AlphaFoldDB" id="A0A1I0E9C0"/>
<gene>
    <name evidence="1" type="ORF">SAMN05660429_01768</name>
</gene>
<proteinExistence type="predicted"/>